<evidence type="ECO:0000256" key="2">
    <source>
        <dbReference type="ARBA" id="ARBA00022801"/>
    </source>
</evidence>
<keyword evidence="4" id="KW-0067">ATP-binding</keyword>
<feature type="non-terminal residue" evidence="11">
    <location>
        <position position="88"/>
    </location>
</feature>
<evidence type="ECO:0000256" key="4">
    <source>
        <dbReference type="ARBA" id="ARBA00022840"/>
    </source>
</evidence>
<keyword evidence="12" id="KW-1185">Reference proteome</keyword>
<comment type="caution">
    <text evidence="11">The sequence shown here is derived from an EMBL/GenBank/DDBJ whole genome shotgun (WGS) entry which is preliminary data.</text>
</comment>
<evidence type="ECO:0000256" key="9">
    <source>
        <dbReference type="ARBA" id="ARBA00048988"/>
    </source>
</evidence>
<feature type="domain" description="UvrD-like helicase ATP-binding" evidence="10">
    <location>
        <begin position="1"/>
        <end position="87"/>
    </location>
</feature>
<evidence type="ECO:0000313" key="11">
    <source>
        <dbReference type="EMBL" id="GAV25827.1"/>
    </source>
</evidence>
<reference evidence="12" key="1">
    <citation type="submission" date="2016-12" db="EMBL/GenBank/DDBJ databases">
        <title>Draft Genome Sequences od Carboxydothermus pertinax and islandicus, Hydrogenogenic Carboxydotrophic Bacteria.</title>
        <authorList>
            <person name="Fukuyama Y."/>
            <person name="Ohmae K."/>
            <person name="Yoneda Y."/>
            <person name="Yoshida T."/>
            <person name="Sako Y."/>
        </authorList>
    </citation>
    <scope>NUCLEOTIDE SEQUENCE [LARGE SCALE GENOMIC DNA]</scope>
    <source>
        <strain evidence="12">SET</strain>
    </source>
</reference>
<accession>A0A1L8D3Z7</accession>
<sequence>FTVYDEEDQIQVIKECLKELNIDDKRFAPKAIAYHISSAKDKLISPRQYSDDADDLFKEKVAIIYNMYQEKLNKNNALDFDDLLYYAV</sequence>
<evidence type="ECO:0000256" key="6">
    <source>
        <dbReference type="ARBA" id="ARBA00023235"/>
    </source>
</evidence>
<name>A0A1L8D3Z7_9THEO</name>
<keyword evidence="5" id="KW-0238">DNA-binding</keyword>
<evidence type="ECO:0000256" key="1">
    <source>
        <dbReference type="ARBA" id="ARBA00022741"/>
    </source>
</evidence>
<dbReference type="GO" id="GO:0016787">
    <property type="term" value="F:hydrolase activity"/>
    <property type="evidence" value="ECO:0007669"/>
    <property type="project" value="UniProtKB-KW"/>
</dbReference>
<dbReference type="GO" id="GO:0006259">
    <property type="term" value="P:DNA metabolic process"/>
    <property type="evidence" value="ECO:0007669"/>
    <property type="project" value="UniProtKB-ARBA"/>
</dbReference>
<evidence type="ECO:0000259" key="10">
    <source>
        <dbReference type="Pfam" id="PF00580"/>
    </source>
</evidence>
<dbReference type="EC" id="5.6.2.4" evidence="8"/>
<dbReference type="AlphaFoldDB" id="A0A1L8D3Z7"/>
<dbReference type="SUPFAM" id="SSF52540">
    <property type="entry name" value="P-loop containing nucleoside triphosphate hydrolases"/>
    <property type="match status" value="1"/>
</dbReference>
<gene>
    <name evidence="11" type="ORF">ciss_17600</name>
</gene>
<keyword evidence="3 11" id="KW-0347">Helicase</keyword>
<dbReference type="GO" id="GO:0032991">
    <property type="term" value="C:protein-containing complex"/>
    <property type="evidence" value="ECO:0007669"/>
    <property type="project" value="UniProtKB-ARBA"/>
</dbReference>
<evidence type="ECO:0000256" key="3">
    <source>
        <dbReference type="ARBA" id="ARBA00022806"/>
    </source>
</evidence>
<keyword evidence="2" id="KW-0378">Hydrolase</keyword>
<dbReference type="InterPro" id="IPR013986">
    <property type="entry name" value="DExx_box_DNA_helicase_dom_sf"/>
</dbReference>
<dbReference type="Gene3D" id="1.10.10.160">
    <property type="match status" value="1"/>
</dbReference>
<organism evidence="11 12">
    <name type="scientific">Carboxydothermus islandicus</name>
    <dbReference type="NCBI Taxonomy" id="661089"/>
    <lineage>
        <taxon>Bacteria</taxon>
        <taxon>Bacillati</taxon>
        <taxon>Bacillota</taxon>
        <taxon>Clostridia</taxon>
        <taxon>Thermoanaerobacterales</taxon>
        <taxon>Thermoanaerobacteraceae</taxon>
        <taxon>Carboxydothermus</taxon>
    </lineage>
</organism>
<dbReference type="Proteomes" id="UP000187338">
    <property type="component" value="Unassembled WGS sequence"/>
</dbReference>
<protein>
    <recommendedName>
        <fullName evidence="8">DNA 3'-5' helicase</fullName>
        <ecNumber evidence="8">5.6.2.4</ecNumber>
    </recommendedName>
</protein>
<evidence type="ECO:0000256" key="7">
    <source>
        <dbReference type="ARBA" id="ARBA00034617"/>
    </source>
</evidence>
<comment type="catalytic activity">
    <reaction evidence="7">
        <text>Couples ATP hydrolysis with the unwinding of duplex DNA by translocating in the 3'-5' direction.</text>
        <dbReference type="EC" id="5.6.2.4"/>
    </reaction>
</comment>
<dbReference type="GO" id="GO:0003677">
    <property type="term" value="F:DNA binding"/>
    <property type="evidence" value="ECO:0007669"/>
    <property type="project" value="UniProtKB-KW"/>
</dbReference>
<proteinExistence type="predicted"/>
<dbReference type="EMBL" id="BDJL01000083">
    <property type="protein sequence ID" value="GAV25827.1"/>
    <property type="molecule type" value="Genomic_DNA"/>
</dbReference>
<dbReference type="Pfam" id="PF00580">
    <property type="entry name" value="UvrD-helicase"/>
    <property type="match status" value="1"/>
</dbReference>
<keyword evidence="1" id="KW-0547">Nucleotide-binding</keyword>
<dbReference type="GO" id="GO:0005524">
    <property type="term" value="F:ATP binding"/>
    <property type="evidence" value="ECO:0007669"/>
    <property type="project" value="UniProtKB-KW"/>
</dbReference>
<dbReference type="RefSeq" id="WP_166504011.1">
    <property type="nucleotide sequence ID" value="NZ_BDJL01000083.1"/>
</dbReference>
<feature type="non-terminal residue" evidence="11">
    <location>
        <position position="1"/>
    </location>
</feature>
<dbReference type="InterPro" id="IPR027417">
    <property type="entry name" value="P-loop_NTPase"/>
</dbReference>
<dbReference type="GO" id="GO:0043138">
    <property type="term" value="F:3'-5' DNA helicase activity"/>
    <property type="evidence" value="ECO:0007669"/>
    <property type="project" value="UniProtKB-EC"/>
</dbReference>
<dbReference type="GO" id="GO:0009314">
    <property type="term" value="P:response to radiation"/>
    <property type="evidence" value="ECO:0007669"/>
    <property type="project" value="UniProtKB-ARBA"/>
</dbReference>
<comment type="catalytic activity">
    <reaction evidence="9">
        <text>ATP + H2O = ADP + phosphate + H(+)</text>
        <dbReference type="Rhea" id="RHEA:13065"/>
        <dbReference type="ChEBI" id="CHEBI:15377"/>
        <dbReference type="ChEBI" id="CHEBI:15378"/>
        <dbReference type="ChEBI" id="CHEBI:30616"/>
        <dbReference type="ChEBI" id="CHEBI:43474"/>
        <dbReference type="ChEBI" id="CHEBI:456216"/>
        <dbReference type="EC" id="5.6.2.4"/>
    </reaction>
</comment>
<evidence type="ECO:0000256" key="5">
    <source>
        <dbReference type="ARBA" id="ARBA00023125"/>
    </source>
</evidence>
<keyword evidence="6" id="KW-0413">Isomerase</keyword>
<dbReference type="FunFam" id="1.10.10.160:FF:000001">
    <property type="entry name" value="ATP-dependent DNA helicase"/>
    <property type="match status" value="1"/>
</dbReference>
<evidence type="ECO:0000313" key="12">
    <source>
        <dbReference type="Proteomes" id="UP000187338"/>
    </source>
</evidence>
<evidence type="ECO:0000256" key="8">
    <source>
        <dbReference type="ARBA" id="ARBA00034808"/>
    </source>
</evidence>
<dbReference type="InterPro" id="IPR014016">
    <property type="entry name" value="UvrD-like_ATP-bd"/>
</dbReference>